<feature type="domain" description="Tyr recombinase" evidence="7">
    <location>
        <begin position="108"/>
        <end position="293"/>
    </location>
</feature>
<dbReference type="InterPro" id="IPR044068">
    <property type="entry name" value="CB"/>
</dbReference>
<feature type="coiled-coil region" evidence="6">
    <location>
        <begin position="21"/>
        <end position="48"/>
    </location>
</feature>
<comment type="caution">
    <text evidence="9">The sequence shown here is derived from an EMBL/GenBank/DDBJ whole genome shotgun (WGS) entry which is preliminary data.</text>
</comment>
<dbReference type="InterPro" id="IPR004107">
    <property type="entry name" value="Integrase_SAM-like_N"/>
</dbReference>
<dbReference type="Gene3D" id="1.10.443.10">
    <property type="entry name" value="Intergrase catalytic core"/>
    <property type="match status" value="1"/>
</dbReference>
<evidence type="ECO:0000256" key="6">
    <source>
        <dbReference type="SAM" id="Coils"/>
    </source>
</evidence>
<dbReference type="InterPro" id="IPR013762">
    <property type="entry name" value="Integrase-like_cat_sf"/>
</dbReference>
<dbReference type="GO" id="GO:0003677">
    <property type="term" value="F:DNA binding"/>
    <property type="evidence" value="ECO:0007669"/>
    <property type="project" value="UniProtKB-UniRule"/>
</dbReference>
<evidence type="ECO:0000313" key="10">
    <source>
        <dbReference type="Proteomes" id="UP000287296"/>
    </source>
</evidence>
<dbReference type="InterPro" id="IPR010998">
    <property type="entry name" value="Integrase_recombinase_N"/>
</dbReference>
<dbReference type="Pfam" id="PF00589">
    <property type="entry name" value="Phage_integrase"/>
    <property type="match status" value="1"/>
</dbReference>
<evidence type="ECO:0000256" key="5">
    <source>
        <dbReference type="PROSITE-ProRule" id="PRU01248"/>
    </source>
</evidence>
<keyword evidence="4" id="KW-0233">DNA recombination</keyword>
<keyword evidence="2" id="KW-0229">DNA integration</keyword>
<dbReference type="Pfam" id="PF02899">
    <property type="entry name" value="Phage_int_SAM_1"/>
    <property type="match status" value="1"/>
</dbReference>
<protein>
    <submittedName>
        <fullName evidence="9">Recombinase</fullName>
    </submittedName>
</protein>
<evidence type="ECO:0000256" key="1">
    <source>
        <dbReference type="ARBA" id="ARBA00008857"/>
    </source>
</evidence>
<dbReference type="InterPro" id="IPR050090">
    <property type="entry name" value="Tyrosine_recombinase_XerCD"/>
</dbReference>
<evidence type="ECO:0000256" key="2">
    <source>
        <dbReference type="ARBA" id="ARBA00022908"/>
    </source>
</evidence>
<evidence type="ECO:0000313" key="9">
    <source>
        <dbReference type="EMBL" id="RST57813.1"/>
    </source>
</evidence>
<dbReference type="SUPFAM" id="SSF56349">
    <property type="entry name" value="DNA breaking-rejoining enzymes"/>
    <property type="match status" value="1"/>
</dbReference>
<comment type="similarity">
    <text evidence="1">Belongs to the 'phage' integrase family.</text>
</comment>
<dbReference type="Gene3D" id="1.10.150.130">
    <property type="match status" value="1"/>
</dbReference>
<dbReference type="GO" id="GO:0006310">
    <property type="term" value="P:DNA recombination"/>
    <property type="evidence" value="ECO:0007669"/>
    <property type="project" value="UniProtKB-KW"/>
</dbReference>
<dbReference type="OrthoDB" id="107900at2"/>
<dbReference type="Proteomes" id="UP000287296">
    <property type="component" value="Unassembled WGS sequence"/>
</dbReference>
<dbReference type="GO" id="GO:0015074">
    <property type="term" value="P:DNA integration"/>
    <property type="evidence" value="ECO:0007669"/>
    <property type="project" value="UniProtKB-KW"/>
</dbReference>
<dbReference type="InterPro" id="IPR011010">
    <property type="entry name" value="DNA_brk_join_enz"/>
</dbReference>
<dbReference type="RefSeq" id="WP_120118755.1">
    <property type="nucleotide sequence ID" value="NZ_QYTW02000028.1"/>
</dbReference>
<dbReference type="AlphaFoldDB" id="A0A429X367"/>
<evidence type="ECO:0000256" key="3">
    <source>
        <dbReference type="ARBA" id="ARBA00023125"/>
    </source>
</evidence>
<reference evidence="9 10" key="1">
    <citation type="submission" date="2018-12" db="EMBL/GenBank/DDBJ databases">
        <authorList>
            <person name="Sun L."/>
            <person name="Chen Z."/>
        </authorList>
    </citation>
    <scope>NUCLEOTIDE SEQUENCE [LARGE SCALE GENOMIC DNA]</scope>
    <source>
        <strain evidence="9 10">LMG 29736</strain>
    </source>
</reference>
<organism evidence="9 10">
    <name type="scientific">Siminovitchia terrae</name>
    <name type="common">Bacillus terrae</name>
    <dbReference type="NCBI Taxonomy" id="1914933"/>
    <lineage>
        <taxon>Bacteria</taxon>
        <taxon>Bacillati</taxon>
        <taxon>Bacillota</taxon>
        <taxon>Bacilli</taxon>
        <taxon>Bacillales</taxon>
        <taxon>Bacillaceae</taxon>
        <taxon>Siminovitchia</taxon>
    </lineage>
</organism>
<evidence type="ECO:0000259" key="8">
    <source>
        <dbReference type="PROSITE" id="PS51900"/>
    </source>
</evidence>
<dbReference type="PROSITE" id="PS51900">
    <property type="entry name" value="CB"/>
    <property type="match status" value="1"/>
</dbReference>
<keyword evidence="6" id="KW-0175">Coiled coil</keyword>
<evidence type="ECO:0000256" key="4">
    <source>
        <dbReference type="ARBA" id="ARBA00023172"/>
    </source>
</evidence>
<sequence length="303" mass="35467">MLLEDVVKEYEYDCLAKGFTEKTLINKRQELKQLLKFLDEKRAVHRLEGVSFHDLKAYARFKQQSGLQPQSIVAMLKVIRAFFNWCVREEYLKENIARKVDLPKQPKKVLKGFTTKEVDKMINSFSYKTYFEARNKAMVAMLSDCGLRAKELRELEDKNVKETTILVNGKGNKERYIFISPALKKILIRFERIKKEYFNGKYFNPNYYFLSYKGDLLSHVGLDKVIKEAGRRAGIEDKRISPHSFRHFFAVQSILNGIDIFTLSKLLGHSEISTTQRYLQSLEDFELIKKAMPSSPLMNLHKK</sequence>
<keyword evidence="3 5" id="KW-0238">DNA-binding</keyword>
<gene>
    <name evidence="9" type="ORF">D5F11_020855</name>
</gene>
<accession>A0A429X367</accession>
<feature type="domain" description="Core-binding (CB)" evidence="8">
    <location>
        <begin position="1"/>
        <end position="87"/>
    </location>
</feature>
<dbReference type="InterPro" id="IPR002104">
    <property type="entry name" value="Integrase_catalytic"/>
</dbReference>
<dbReference type="PROSITE" id="PS51898">
    <property type="entry name" value="TYR_RECOMBINASE"/>
    <property type="match status" value="1"/>
</dbReference>
<dbReference type="EMBL" id="QYTW02000028">
    <property type="protein sequence ID" value="RST57813.1"/>
    <property type="molecule type" value="Genomic_DNA"/>
</dbReference>
<proteinExistence type="inferred from homology"/>
<name>A0A429X367_SIMTE</name>
<dbReference type="PANTHER" id="PTHR30349">
    <property type="entry name" value="PHAGE INTEGRASE-RELATED"/>
    <property type="match status" value="1"/>
</dbReference>
<dbReference type="PANTHER" id="PTHR30349:SF41">
    <property type="entry name" value="INTEGRASE_RECOMBINASE PROTEIN MJ0367-RELATED"/>
    <property type="match status" value="1"/>
</dbReference>
<evidence type="ECO:0000259" key="7">
    <source>
        <dbReference type="PROSITE" id="PS51898"/>
    </source>
</evidence>